<evidence type="ECO:0000259" key="2">
    <source>
        <dbReference type="PROSITE" id="PS50102"/>
    </source>
</evidence>
<dbReference type="GO" id="GO:0003723">
    <property type="term" value="F:RNA binding"/>
    <property type="evidence" value="ECO:0007669"/>
    <property type="project" value="UniProtKB-UniRule"/>
</dbReference>
<dbReference type="Pfam" id="PF00076">
    <property type="entry name" value="RRM_1"/>
    <property type="match status" value="1"/>
</dbReference>
<evidence type="ECO:0000256" key="1">
    <source>
        <dbReference type="PROSITE-ProRule" id="PRU00176"/>
    </source>
</evidence>
<comment type="caution">
    <text evidence="3">The sequence shown here is derived from an EMBL/GenBank/DDBJ whole genome shotgun (WGS) entry which is preliminary data.</text>
</comment>
<dbReference type="GO" id="GO:0005634">
    <property type="term" value="C:nucleus"/>
    <property type="evidence" value="ECO:0007669"/>
    <property type="project" value="InterPro"/>
</dbReference>
<dbReference type="SMART" id="SM00360">
    <property type="entry name" value="RRM"/>
    <property type="match status" value="1"/>
</dbReference>
<dbReference type="InterPro" id="IPR000504">
    <property type="entry name" value="RRM_dom"/>
</dbReference>
<dbReference type="InterPro" id="IPR006509">
    <property type="entry name" value="RBM39_SF"/>
</dbReference>
<dbReference type="OrthoDB" id="1719355at2759"/>
<reference evidence="3" key="1">
    <citation type="submission" date="2020-03" db="EMBL/GenBank/DDBJ databases">
        <title>Castanea mollissima Vanexum genome sequencing.</title>
        <authorList>
            <person name="Staton M."/>
        </authorList>
    </citation>
    <scope>NUCLEOTIDE SEQUENCE</scope>
    <source>
        <tissue evidence="3">Leaf</tissue>
    </source>
</reference>
<protein>
    <recommendedName>
        <fullName evidence="2">RRM domain-containing protein</fullName>
    </recommendedName>
</protein>
<dbReference type="InterPro" id="IPR035979">
    <property type="entry name" value="RBD_domain_sf"/>
</dbReference>
<dbReference type="PROSITE" id="PS50102">
    <property type="entry name" value="RRM"/>
    <property type="match status" value="1"/>
</dbReference>
<feature type="domain" description="RRM" evidence="2">
    <location>
        <begin position="34"/>
        <end position="111"/>
    </location>
</feature>
<accession>A0A8J4QE32</accession>
<dbReference type="GO" id="GO:0006397">
    <property type="term" value="P:mRNA processing"/>
    <property type="evidence" value="ECO:0007669"/>
    <property type="project" value="InterPro"/>
</dbReference>
<keyword evidence="4" id="KW-1185">Reference proteome</keyword>
<dbReference type="SUPFAM" id="SSF54928">
    <property type="entry name" value="RNA-binding domain, RBD"/>
    <property type="match status" value="1"/>
</dbReference>
<sequence>MDETIARTRDNIVKKQALTYEEIEAERPYGAVDRKLYVANLHFNMTESQLRAIFEPFGPVELVQLPLDLETGHCKGFGFVQFAKLEDAKAAQSLNGKVEIAGRTIKVGFSL</sequence>
<dbReference type="InterPro" id="IPR012677">
    <property type="entry name" value="Nucleotide-bd_a/b_plait_sf"/>
</dbReference>
<gene>
    <name evidence="3" type="ORF">CMV_028286</name>
</gene>
<keyword evidence="1" id="KW-0694">RNA-binding</keyword>
<dbReference type="Gene3D" id="3.30.70.330">
    <property type="match status" value="1"/>
</dbReference>
<organism evidence="3 4">
    <name type="scientific">Castanea mollissima</name>
    <name type="common">Chinese chestnut</name>
    <dbReference type="NCBI Taxonomy" id="60419"/>
    <lineage>
        <taxon>Eukaryota</taxon>
        <taxon>Viridiplantae</taxon>
        <taxon>Streptophyta</taxon>
        <taxon>Embryophyta</taxon>
        <taxon>Tracheophyta</taxon>
        <taxon>Spermatophyta</taxon>
        <taxon>Magnoliopsida</taxon>
        <taxon>eudicotyledons</taxon>
        <taxon>Gunneridae</taxon>
        <taxon>Pentapetalae</taxon>
        <taxon>rosids</taxon>
        <taxon>fabids</taxon>
        <taxon>Fagales</taxon>
        <taxon>Fagaceae</taxon>
        <taxon>Castanea</taxon>
    </lineage>
</organism>
<evidence type="ECO:0000313" key="3">
    <source>
        <dbReference type="EMBL" id="KAF3945339.1"/>
    </source>
</evidence>
<proteinExistence type="predicted"/>
<name>A0A8J4QE32_9ROSI</name>
<dbReference type="Proteomes" id="UP000737018">
    <property type="component" value="Unassembled WGS sequence"/>
</dbReference>
<dbReference type="EMBL" id="JRKL02012464">
    <property type="protein sequence ID" value="KAF3945339.1"/>
    <property type="molecule type" value="Genomic_DNA"/>
</dbReference>
<dbReference type="PANTHER" id="PTHR48036">
    <property type="entry name" value="SPLICING FACTOR (PAD-1), PUTATIVE (AFU_ORTHOLOGUE AFUA_1G15810)-RELATED"/>
    <property type="match status" value="1"/>
</dbReference>
<dbReference type="AlphaFoldDB" id="A0A8J4QE32"/>
<evidence type="ECO:0000313" key="4">
    <source>
        <dbReference type="Proteomes" id="UP000737018"/>
    </source>
</evidence>